<dbReference type="OrthoDB" id="6230928at2759"/>
<feature type="region of interest" description="Disordered" evidence="1">
    <location>
        <begin position="375"/>
        <end position="447"/>
    </location>
</feature>
<dbReference type="WBParaSite" id="HDID_0000851801-mRNA-1">
    <property type="protein sequence ID" value="HDID_0000851801-mRNA-1"/>
    <property type="gene ID" value="HDID_0000851801"/>
</dbReference>
<feature type="compositionally biased region" description="Basic residues" evidence="1">
    <location>
        <begin position="381"/>
        <end position="398"/>
    </location>
</feature>
<feature type="compositionally biased region" description="Polar residues" evidence="1">
    <location>
        <begin position="403"/>
        <end position="447"/>
    </location>
</feature>
<evidence type="ECO:0000313" key="2">
    <source>
        <dbReference type="EMBL" id="VDL60834.1"/>
    </source>
</evidence>
<proteinExistence type="predicted"/>
<organism evidence="4">
    <name type="scientific">Hymenolepis diminuta</name>
    <name type="common">Rat tapeworm</name>
    <dbReference type="NCBI Taxonomy" id="6216"/>
    <lineage>
        <taxon>Eukaryota</taxon>
        <taxon>Metazoa</taxon>
        <taxon>Spiralia</taxon>
        <taxon>Lophotrochozoa</taxon>
        <taxon>Platyhelminthes</taxon>
        <taxon>Cestoda</taxon>
        <taxon>Eucestoda</taxon>
        <taxon>Cyclophyllidea</taxon>
        <taxon>Hymenolepididae</taxon>
        <taxon>Hymenolepis</taxon>
    </lineage>
</organism>
<dbReference type="STRING" id="6216.A0A0R3ST34"/>
<protein>
    <submittedName>
        <fullName evidence="4">LAM_G_DOMAIN domain-containing protein</fullName>
    </submittedName>
</protein>
<evidence type="ECO:0000313" key="3">
    <source>
        <dbReference type="Proteomes" id="UP000274504"/>
    </source>
</evidence>
<reference evidence="4" key="1">
    <citation type="submission" date="2017-02" db="UniProtKB">
        <authorList>
            <consortium name="WormBaseParasite"/>
        </authorList>
    </citation>
    <scope>IDENTIFICATION</scope>
</reference>
<dbReference type="EMBL" id="UYSG01011090">
    <property type="protein sequence ID" value="VDL60834.1"/>
    <property type="molecule type" value="Genomic_DNA"/>
</dbReference>
<sequence>MSSQTSPVSRFNQDGGNGSHPLSKIMCNCELCYARFCSTTRQVTEEDTIYYPDLFDPFHFSSNLMPNYLQFDHIIPFNPAYGDTDVLFPKILNKNSTSEVSQIEGYTITTASPHLYLSKEFVIHLKLSTYVVLERSENAVRLINYRNNSALALSENGKYGFIYHFNCRGLINIHHEKLAITFDKDRQILLRSTKSSFVKKENEFYRLTKHHWTQCRPVEMDIFDQDRTPEILEKSGLEKSEQKSKLLNLINSSTMKKIPGGLLIQLGNARLEQNLNGDVSLSWMYGDQLFSLNVSPLTGGLSLSTRNLEISITAKNEIYVAFADFFAYTSSRQMTVSTGALSSRLYGSKQHPCVLKLVTNNPNDRDLPQYCPYANQTHNVSNKHRGNGRFKNRKYKNIRQKETPTVTQSDITETEDLNPQTISESSCENDLQSSEKSSLSQTTENNS</sequence>
<accession>A0A0R3ST34</accession>
<evidence type="ECO:0000256" key="1">
    <source>
        <dbReference type="SAM" id="MobiDB-lite"/>
    </source>
</evidence>
<evidence type="ECO:0000313" key="4">
    <source>
        <dbReference type="WBParaSite" id="HDID_0000851801-mRNA-1"/>
    </source>
</evidence>
<dbReference type="Proteomes" id="UP000274504">
    <property type="component" value="Unassembled WGS sequence"/>
</dbReference>
<name>A0A0R3ST34_HYMDI</name>
<gene>
    <name evidence="2" type="ORF">HDID_LOCUS8516</name>
</gene>
<reference evidence="2 3" key="2">
    <citation type="submission" date="2018-11" db="EMBL/GenBank/DDBJ databases">
        <authorList>
            <consortium name="Pathogen Informatics"/>
        </authorList>
    </citation>
    <scope>NUCLEOTIDE SEQUENCE [LARGE SCALE GENOMIC DNA]</scope>
</reference>
<dbReference type="AlphaFoldDB" id="A0A0R3ST34"/>